<accession>A0A6A5C487</accession>
<comment type="caution">
    <text evidence="3">The sequence shown here is derived from an EMBL/GenBank/DDBJ whole genome shotgun (WGS) entry which is preliminary data.</text>
</comment>
<dbReference type="Gene3D" id="1.10.555.10">
    <property type="entry name" value="Rho GTPase activation protein"/>
    <property type="match status" value="1"/>
</dbReference>
<evidence type="ECO:0000256" key="1">
    <source>
        <dbReference type="SAM" id="MobiDB-lite"/>
    </source>
</evidence>
<feature type="region of interest" description="Disordered" evidence="1">
    <location>
        <begin position="1"/>
        <end position="21"/>
    </location>
</feature>
<organism evidence="3 4">
    <name type="scientific">Naegleria fowleri</name>
    <name type="common">Brain eating amoeba</name>
    <dbReference type="NCBI Taxonomy" id="5763"/>
    <lineage>
        <taxon>Eukaryota</taxon>
        <taxon>Discoba</taxon>
        <taxon>Heterolobosea</taxon>
        <taxon>Tetramitia</taxon>
        <taxon>Eutetramitia</taxon>
        <taxon>Vahlkampfiidae</taxon>
        <taxon>Naegleria</taxon>
    </lineage>
</organism>
<dbReference type="VEuPathDB" id="AmoebaDB:FDP41_011762"/>
<dbReference type="PROSITE" id="PS50238">
    <property type="entry name" value="RHOGAP"/>
    <property type="match status" value="1"/>
</dbReference>
<dbReference type="SMART" id="SM00324">
    <property type="entry name" value="RhoGAP"/>
    <property type="match status" value="1"/>
</dbReference>
<evidence type="ECO:0000313" key="3">
    <source>
        <dbReference type="EMBL" id="KAF0981901.1"/>
    </source>
</evidence>
<dbReference type="PANTHER" id="PTHR45808:SF2">
    <property type="entry name" value="RHO GTPASE-ACTIVATING PROTEIN 68F"/>
    <property type="match status" value="1"/>
</dbReference>
<dbReference type="Proteomes" id="UP000444721">
    <property type="component" value="Unassembled WGS sequence"/>
</dbReference>
<dbReference type="InterPro" id="IPR008936">
    <property type="entry name" value="Rho_GTPase_activation_prot"/>
</dbReference>
<dbReference type="GeneID" id="68118977"/>
<dbReference type="RefSeq" id="XP_044566614.1">
    <property type="nucleotide sequence ID" value="XM_044702207.1"/>
</dbReference>
<sequence length="379" mass="43545">MSNNNNNNHLNNPEEDSKNPNSALLLINDTKASHQIELVLDDPPHEHLNSQPEKYSQNCRPSHLFNGKNLKQSFHHQERGDFEHSLEVPSGEEKSLFEFVSNLCCSAFKLCDCHLLGDLMLSFLRNIVCFQSLSKTRNESLQGVHDRNRNHKVFKESLIVVLEREAKHSEAGQSGISLDNNFHNRVPSIAEECLKMLEENASKEGIFRIPGHALEIEKIVTAANSNQKLNLRLFSVHTVASVLKRFVRELPEPLLPSHMYKEWTALSTLHDVHEEKENLLNLFKQLPIPNRTLFIRILKLLRKISQPPCLESSRMNDSNLAFIWGMNFLRPSDSEIRTDIGKVSHAIILCIREYENLQQCHDEMLVNESPSHSNKRTFQ</sequence>
<gene>
    <name evidence="3" type="ORF">FDP41_011762</name>
</gene>
<dbReference type="CDD" id="cd00159">
    <property type="entry name" value="RhoGAP"/>
    <property type="match status" value="1"/>
</dbReference>
<reference evidence="3 4" key="1">
    <citation type="journal article" date="2019" name="Sci. Rep.">
        <title>Nanopore sequencing improves the draft genome of the human pathogenic amoeba Naegleria fowleri.</title>
        <authorList>
            <person name="Liechti N."/>
            <person name="Schurch N."/>
            <person name="Bruggmann R."/>
            <person name="Wittwer M."/>
        </authorList>
    </citation>
    <scope>NUCLEOTIDE SEQUENCE [LARGE SCALE GENOMIC DNA]</scope>
    <source>
        <strain evidence="3 4">ATCC 30894</strain>
    </source>
</reference>
<dbReference type="SUPFAM" id="SSF48350">
    <property type="entry name" value="GTPase activation domain, GAP"/>
    <property type="match status" value="1"/>
</dbReference>
<dbReference type="PANTHER" id="PTHR45808">
    <property type="entry name" value="RHO GTPASE-ACTIVATING PROTEIN 68F"/>
    <property type="match status" value="1"/>
</dbReference>
<protein>
    <recommendedName>
        <fullName evidence="2">Rho-GAP domain-containing protein</fullName>
    </recommendedName>
</protein>
<dbReference type="GO" id="GO:0007264">
    <property type="term" value="P:small GTPase-mediated signal transduction"/>
    <property type="evidence" value="ECO:0007669"/>
    <property type="project" value="TreeGrafter"/>
</dbReference>
<name>A0A6A5C487_NAEFO</name>
<dbReference type="Pfam" id="PF00620">
    <property type="entry name" value="RhoGAP"/>
    <property type="match status" value="1"/>
</dbReference>
<dbReference type="VEuPathDB" id="AmoebaDB:NfTy_021460"/>
<evidence type="ECO:0000259" key="2">
    <source>
        <dbReference type="PROSITE" id="PS50238"/>
    </source>
</evidence>
<feature type="compositionally biased region" description="Low complexity" evidence="1">
    <location>
        <begin position="1"/>
        <end position="11"/>
    </location>
</feature>
<dbReference type="VEuPathDB" id="AmoebaDB:NF0040410"/>
<keyword evidence="4" id="KW-1185">Reference proteome</keyword>
<dbReference type="EMBL" id="VFQX01000012">
    <property type="protein sequence ID" value="KAF0981901.1"/>
    <property type="molecule type" value="Genomic_DNA"/>
</dbReference>
<proteinExistence type="predicted"/>
<feature type="domain" description="Rho-GAP" evidence="2">
    <location>
        <begin position="176"/>
        <end position="358"/>
    </location>
</feature>
<dbReference type="OrthoDB" id="185175at2759"/>
<dbReference type="InterPro" id="IPR000198">
    <property type="entry name" value="RhoGAP_dom"/>
</dbReference>
<dbReference type="GO" id="GO:0005096">
    <property type="term" value="F:GTPase activator activity"/>
    <property type="evidence" value="ECO:0007669"/>
    <property type="project" value="TreeGrafter"/>
</dbReference>
<evidence type="ECO:0000313" key="4">
    <source>
        <dbReference type="Proteomes" id="UP000444721"/>
    </source>
</evidence>
<dbReference type="AlphaFoldDB" id="A0A6A5C487"/>
<dbReference type="GO" id="GO:0005737">
    <property type="term" value="C:cytoplasm"/>
    <property type="evidence" value="ECO:0007669"/>
    <property type="project" value="TreeGrafter"/>
</dbReference>